<protein>
    <submittedName>
        <fullName evidence="2 4">Uncharacterized protein</fullName>
    </submittedName>
</protein>
<dbReference type="WBParaSite" id="GPUH_0002406801-mRNA-1">
    <property type="protein sequence ID" value="GPUH_0002406801-mRNA-1"/>
    <property type="gene ID" value="GPUH_0002406801"/>
</dbReference>
<evidence type="ECO:0000313" key="4">
    <source>
        <dbReference type="WBParaSite" id="GPUH_0002406801-mRNA-1"/>
    </source>
</evidence>
<keyword evidence="3" id="KW-1185">Reference proteome</keyword>
<proteinExistence type="predicted"/>
<gene>
    <name evidence="2" type="ORF">GPUH_LOCUS24037</name>
</gene>
<evidence type="ECO:0000256" key="1">
    <source>
        <dbReference type="SAM" id="MobiDB-lite"/>
    </source>
</evidence>
<evidence type="ECO:0000313" key="2">
    <source>
        <dbReference type="EMBL" id="VDN42305.1"/>
    </source>
</evidence>
<evidence type="ECO:0000313" key="3">
    <source>
        <dbReference type="Proteomes" id="UP000271098"/>
    </source>
</evidence>
<dbReference type="Proteomes" id="UP000271098">
    <property type="component" value="Unassembled WGS sequence"/>
</dbReference>
<dbReference type="AlphaFoldDB" id="A0A183ESU7"/>
<reference evidence="2 3" key="2">
    <citation type="submission" date="2018-11" db="EMBL/GenBank/DDBJ databases">
        <authorList>
            <consortium name="Pathogen Informatics"/>
        </authorList>
    </citation>
    <scope>NUCLEOTIDE SEQUENCE [LARGE SCALE GENOMIC DNA]</scope>
</reference>
<organism evidence="4">
    <name type="scientific">Gongylonema pulchrum</name>
    <dbReference type="NCBI Taxonomy" id="637853"/>
    <lineage>
        <taxon>Eukaryota</taxon>
        <taxon>Metazoa</taxon>
        <taxon>Ecdysozoa</taxon>
        <taxon>Nematoda</taxon>
        <taxon>Chromadorea</taxon>
        <taxon>Rhabditida</taxon>
        <taxon>Spirurina</taxon>
        <taxon>Spiruromorpha</taxon>
        <taxon>Spiruroidea</taxon>
        <taxon>Gongylonematidae</taxon>
        <taxon>Gongylonema</taxon>
    </lineage>
</organism>
<accession>A0A183ESU7</accession>
<feature type="region of interest" description="Disordered" evidence="1">
    <location>
        <begin position="9"/>
        <end position="42"/>
    </location>
</feature>
<reference evidence="4" key="1">
    <citation type="submission" date="2016-06" db="UniProtKB">
        <authorList>
            <consortium name="WormBaseParasite"/>
        </authorList>
    </citation>
    <scope>IDENTIFICATION</scope>
</reference>
<dbReference type="OrthoDB" id="5951059at2759"/>
<sequence length="133" mass="14721">MGSLIFKVMSRRGSRMSQSGSGDRTTNGVMGHKSERSPSQPDVHFVGCIERRWRSPTICAETFEHDRLMASKKRISIIPDPPSVEVAAVTMSYKEITDSHHTAPQVSAEHASDLCAPLGMFGVTKIEKFLFVK</sequence>
<dbReference type="EMBL" id="UYRT01099848">
    <property type="protein sequence ID" value="VDN42305.1"/>
    <property type="molecule type" value="Genomic_DNA"/>
</dbReference>
<name>A0A183ESU7_9BILA</name>